<dbReference type="EMBL" id="CAEZZK010000008">
    <property type="protein sequence ID" value="CAB4749857.1"/>
    <property type="molecule type" value="Genomic_DNA"/>
</dbReference>
<proteinExistence type="predicted"/>
<sequence>MPASSDLNKLHLLTRSLNNLLIAQIDRGLQRRVQGQQDLQLLLGAPANRAEQVSIPFTRSI</sequence>
<accession>A0A6J6TTX4</accession>
<dbReference type="AlphaFoldDB" id="A0A6J6TTX4"/>
<evidence type="ECO:0000313" key="1">
    <source>
        <dbReference type="EMBL" id="CAB4749857.1"/>
    </source>
</evidence>
<gene>
    <name evidence="1" type="ORF">UFOPK2855_00094</name>
</gene>
<reference evidence="1" key="1">
    <citation type="submission" date="2020-05" db="EMBL/GenBank/DDBJ databases">
        <authorList>
            <person name="Chiriac C."/>
            <person name="Salcher M."/>
            <person name="Ghai R."/>
            <person name="Kavagutti S V."/>
        </authorList>
    </citation>
    <scope>NUCLEOTIDE SEQUENCE</scope>
</reference>
<name>A0A6J6TTX4_9ZZZZ</name>
<organism evidence="1">
    <name type="scientific">freshwater metagenome</name>
    <dbReference type="NCBI Taxonomy" id="449393"/>
    <lineage>
        <taxon>unclassified sequences</taxon>
        <taxon>metagenomes</taxon>
        <taxon>ecological metagenomes</taxon>
    </lineage>
</organism>
<protein>
    <submittedName>
        <fullName evidence="1">Unannotated protein</fullName>
    </submittedName>
</protein>